<evidence type="ECO:0000313" key="7">
    <source>
        <dbReference type="EMBL" id="MER6429231.1"/>
    </source>
</evidence>
<dbReference type="InterPro" id="IPR001647">
    <property type="entry name" value="HTH_TetR"/>
</dbReference>
<protein>
    <submittedName>
        <fullName evidence="7">TetR/AcrR family transcriptional regulator</fullName>
    </submittedName>
</protein>
<dbReference type="EMBL" id="JBEPAZ010000011">
    <property type="protein sequence ID" value="MER6429231.1"/>
    <property type="molecule type" value="Genomic_DNA"/>
</dbReference>
<dbReference type="InterPro" id="IPR049513">
    <property type="entry name" value="TetR_C_40"/>
</dbReference>
<keyword evidence="2 4" id="KW-0238">DNA-binding</keyword>
<dbReference type="InterPro" id="IPR009057">
    <property type="entry name" value="Homeodomain-like_sf"/>
</dbReference>
<feature type="region of interest" description="Disordered" evidence="5">
    <location>
        <begin position="1"/>
        <end position="22"/>
    </location>
</feature>
<evidence type="ECO:0000256" key="4">
    <source>
        <dbReference type="PROSITE-ProRule" id="PRU00335"/>
    </source>
</evidence>
<gene>
    <name evidence="7" type="ORF">ABT272_15970</name>
</gene>
<dbReference type="Proteomes" id="UP001470023">
    <property type="component" value="Unassembled WGS sequence"/>
</dbReference>
<dbReference type="PANTHER" id="PTHR30055">
    <property type="entry name" value="HTH-TYPE TRANSCRIPTIONAL REGULATOR RUTR"/>
    <property type="match status" value="1"/>
</dbReference>
<feature type="DNA-binding region" description="H-T-H motif" evidence="4">
    <location>
        <begin position="43"/>
        <end position="62"/>
    </location>
</feature>
<reference evidence="7 8" key="1">
    <citation type="submission" date="2024-06" db="EMBL/GenBank/DDBJ databases">
        <title>The Natural Products Discovery Center: Release of the First 8490 Sequenced Strains for Exploring Actinobacteria Biosynthetic Diversity.</title>
        <authorList>
            <person name="Kalkreuter E."/>
            <person name="Kautsar S.A."/>
            <person name="Yang D."/>
            <person name="Bader C.D."/>
            <person name="Teijaro C.N."/>
            <person name="Fluegel L."/>
            <person name="Davis C.M."/>
            <person name="Simpson J.R."/>
            <person name="Lauterbach L."/>
            <person name="Steele A.D."/>
            <person name="Gui C."/>
            <person name="Meng S."/>
            <person name="Li G."/>
            <person name="Viehrig K."/>
            <person name="Ye F."/>
            <person name="Su P."/>
            <person name="Kiefer A.F."/>
            <person name="Nichols A."/>
            <person name="Cepeda A.J."/>
            <person name="Yan W."/>
            <person name="Fan B."/>
            <person name="Jiang Y."/>
            <person name="Adhikari A."/>
            <person name="Zheng C.-J."/>
            <person name="Schuster L."/>
            <person name="Cowan T.M."/>
            <person name="Smanski M.J."/>
            <person name="Chevrette M.G."/>
            <person name="De Carvalho L.P.S."/>
            <person name="Shen B."/>
        </authorList>
    </citation>
    <scope>NUCLEOTIDE SEQUENCE [LARGE SCALE GENOMIC DNA]</scope>
    <source>
        <strain evidence="7 8">NPDC001166</strain>
    </source>
</reference>
<organism evidence="7 8">
    <name type="scientific">Streptomyces sp. 900105245</name>
    <dbReference type="NCBI Taxonomy" id="3154379"/>
    <lineage>
        <taxon>Bacteria</taxon>
        <taxon>Bacillati</taxon>
        <taxon>Actinomycetota</taxon>
        <taxon>Actinomycetes</taxon>
        <taxon>Kitasatosporales</taxon>
        <taxon>Streptomycetaceae</taxon>
        <taxon>Streptomyces</taxon>
    </lineage>
</organism>
<dbReference type="Pfam" id="PF00440">
    <property type="entry name" value="TetR_N"/>
    <property type="match status" value="1"/>
</dbReference>
<dbReference type="PROSITE" id="PS50977">
    <property type="entry name" value="HTH_TETR_2"/>
    <property type="match status" value="1"/>
</dbReference>
<dbReference type="SUPFAM" id="SSF46689">
    <property type="entry name" value="Homeodomain-like"/>
    <property type="match status" value="1"/>
</dbReference>
<comment type="caution">
    <text evidence="7">The sequence shown here is derived from an EMBL/GenBank/DDBJ whole genome shotgun (WGS) entry which is preliminary data.</text>
</comment>
<evidence type="ECO:0000256" key="1">
    <source>
        <dbReference type="ARBA" id="ARBA00023015"/>
    </source>
</evidence>
<evidence type="ECO:0000259" key="6">
    <source>
        <dbReference type="PROSITE" id="PS50977"/>
    </source>
</evidence>
<evidence type="ECO:0000256" key="3">
    <source>
        <dbReference type="ARBA" id="ARBA00023163"/>
    </source>
</evidence>
<dbReference type="Gene3D" id="1.10.357.10">
    <property type="entry name" value="Tetracycline Repressor, domain 2"/>
    <property type="match status" value="1"/>
</dbReference>
<keyword evidence="1" id="KW-0805">Transcription regulation</keyword>
<dbReference type="PRINTS" id="PR00455">
    <property type="entry name" value="HTHTETR"/>
</dbReference>
<evidence type="ECO:0000256" key="2">
    <source>
        <dbReference type="ARBA" id="ARBA00023125"/>
    </source>
</evidence>
<keyword evidence="3" id="KW-0804">Transcription</keyword>
<evidence type="ECO:0000313" key="8">
    <source>
        <dbReference type="Proteomes" id="UP001470023"/>
    </source>
</evidence>
<dbReference type="PANTHER" id="PTHR30055:SF234">
    <property type="entry name" value="HTH-TYPE TRANSCRIPTIONAL REGULATOR BETI"/>
    <property type="match status" value="1"/>
</dbReference>
<evidence type="ECO:0000256" key="5">
    <source>
        <dbReference type="SAM" id="MobiDB-lite"/>
    </source>
</evidence>
<name>A0ABV1U7M3_9ACTN</name>
<dbReference type="Pfam" id="PF21306">
    <property type="entry name" value="TetR_C_40"/>
    <property type="match status" value="1"/>
</dbReference>
<dbReference type="InterPro" id="IPR050109">
    <property type="entry name" value="HTH-type_TetR-like_transc_reg"/>
</dbReference>
<sequence>MKPSDSWKSPQNLSKGTEASETRRALVRAARQVLAESGDTGASIRSIAERADVGLGSFYNHFPSKRELFDAAVADALEEYGEAVEEHLGTLEDPAERVAGGVRLSTRVAASRPQIVQILRYSGLGRIHAGRGLLTCSARRDVEHGIASGRFVVADPALALAVLNASLLALLELWLTQPEADRDQAAGTLAEMLLHAFGLPPAEARALARRPLPSGV</sequence>
<feature type="compositionally biased region" description="Polar residues" evidence="5">
    <location>
        <begin position="1"/>
        <end position="17"/>
    </location>
</feature>
<feature type="domain" description="HTH tetR-type" evidence="6">
    <location>
        <begin position="20"/>
        <end position="80"/>
    </location>
</feature>
<dbReference type="RefSeq" id="WP_352063721.1">
    <property type="nucleotide sequence ID" value="NZ_JBEPAZ010000011.1"/>
</dbReference>
<proteinExistence type="predicted"/>
<accession>A0ABV1U7M3</accession>
<keyword evidence="8" id="KW-1185">Reference proteome</keyword>